<evidence type="ECO:0000313" key="8">
    <source>
        <dbReference type="Proteomes" id="UP001500449"/>
    </source>
</evidence>
<evidence type="ECO:0000256" key="4">
    <source>
        <dbReference type="ARBA" id="ARBA00023004"/>
    </source>
</evidence>
<comment type="caution">
    <text evidence="7">The sequence shown here is derived from an EMBL/GenBank/DDBJ whole genome shotgun (WGS) entry which is preliminary data.</text>
</comment>
<dbReference type="InterPro" id="IPR006657">
    <property type="entry name" value="MoPterin_dinucl-bd_dom"/>
</dbReference>
<dbReference type="Gene3D" id="3.40.228.10">
    <property type="entry name" value="Dimethylsulfoxide Reductase, domain 2"/>
    <property type="match status" value="1"/>
</dbReference>
<sequence length="678" mass="72376">MGTAEVRTFCRLCTAGCGVLVSVEADTVMKVRGDKAHPISQGYTCVKGRSLGVAHHDPTRLNEPMIRRNGRLVEVGWTEWLDDLSGRLSSIIAGYGPSAVGGFYSGGSYFDASGHRIGQAFLSALGTNSVYSSYTLDSPNKPLVADLVGGSVRLFPVPDLEGTEFMLIVATNPVISHGHGIGMSNPLGRLRQIRSRGQVWVLDPRRTETARAATRHLSARPGTDYAVLAFLVRELLSSGADQRYLEDHVAGTTKLKRTVAGFDIDTVAGMTGLQEQDLLDLLSAVRRAGRVSIVTGTGASMSRTANVLEWMAWALGAVTGSLDRPRGTWFNPGFFRQNDRSTFQPAPPEGNVTPGPLSRPELCGRNNQLPAVAIPDEVAAGNLRALFALGANLVAANPQTRRLTDALRDIEILAVVDIVANETTEFATHVAPAAGPLERSDLSTSSEIFQSSVVGQYTPATVPLSGGRRPLWWIMAQIADRLGLDVLTGGLDPHRATTDDVLAEMAAGARLPFSQVLDGDGPVFAETSAIFGWVLGGAVLPEGRWRIAPPLLVGQLAELTHAPGPLVLIPRRERRQLNGFLRFLQETPMPEVIMHPADADRASVGDGDVVTIGTDIGEMQGLARIDADMSIGVLSIPHGWRAPSSVNDLLSGEHDIDSLTGMPTLSGVAVTLRRGSTR</sequence>
<protein>
    <submittedName>
        <fullName evidence="7">Molybdopterin-dependent oxidoreductase</fullName>
    </submittedName>
</protein>
<evidence type="ECO:0000256" key="3">
    <source>
        <dbReference type="ARBA" id="ARBA00023002"/>
    </source>
</evidence>
<dbReference type="InterPro" id="IPR050123">
    <property type="entry name" value="Prok_molybdopt-oxidoreductase"/>
</dbReference>
<dbReference type="PROSITE" id="PS51669">
    <property type="entry name" value="4FE4S_MOW_BIS_MGD"/>
    <property type="match status" value="1"/>
</dbReference>
<dbReference type="Pfam" id="PF00384">
    <property type="entry name" value="Molybdopterin"/>
    <property type="match status" value="1"/>
</dbReference>
<evidence type="ECO:0000259" key="6">
    <source>
        <dbReference type="PROSITE" id="PS51669"/>
    </source>
</evidence>
<evidence type="ECO:0000256" key="5">
    <source>
        <dbReference type="ARBA" id="ARBA00023014"/>
    </source>
</evidence>
<dbReference type="EMBL" id="BAAAQK010000005">
    <property type="protein sequence ID" value="GAA1844400.1"/>
    <property type="molecule type" value="Genomic_DNA"/>
</dbReference>
<keyword evidence="3" id="KW-0560">Oxidoreductase</keyword>
<dbReference type="Pfam" id="PF01568">
    <property type="entry name" value="Molydop_binding"/>
    <property type="match status" value="1"/>
</dbReference>
<dbReference type="InterPro" id="IPR009010">
    <property type="entry name" value="Asp_de-COase-like_dom_sf"/>
</dbReference>
<gene>
    <name evidence="7" type="ORF">GCM10009836_24790</name>
</gene>
<dbReference type="Gene3D" id="2.40.40.20">
    <property type="match status" value="1"/>
</dbReference>
<accession>A0ABN2MZE2</accession>
<dbReference type="SMART" id="SM00926">
    <property type="entry name" value="Molybdop_Fe4S4"/>
    <property type="match status" value="1"/>
</dbReference>
<proteinExistence type="predicted"/>
<keyword evidence="5" id="KW-0411">Iron-sulfur</keyword>
<dbReference type="SUPFAM" id="SSF53706">
    <property type="entry name" value="Formate dehydrogenase/DMSO reductase, domains 1-3"/>
    <property type="match status" value="1"/>
</dbReference>
<keyword evidence="8" id="KW-1185">Reference proteome</keyword>
<dbReference type="Gene3D" id="3.40.50.740">
    <property type="match status" value="1"/>
</dbReference>
<name>A0ABN2MZE2_9PSEU</name>
<dbReference type="Gene3D" id="2.20.25.90">
    <property type="entry name" value="ADC-like domains"/>
    <property type="match status" value="1"/>
</dbReference>
<keyword evidence="4" id="KW-0408">Iron</keyword>
<evidence type="ECO:0000313" key="7">
    <source>
        <dbReference type="EMBL" id="GAA1844400.1"/>
    </source>
</evidence>
<evidence type="ECO:0000256" key="2">
    <source>
        <dbReference type="ARBA" id="ARBA00022723"/>
    </source>
</evidence>
<dbReference type="InterPro" id="IPR006656">
    <property type="entry name" value="Mopterin_OxRdtase"/>
</dbReference>
<dbReference type="PANTHER" id="PTHR43105:SF9">
    <property type="entry name" value="NADPH-FE(3+) OXIDOREDUCTASE SUBUNIT ALPHA"/>
    <property type="match status" value="1"/>
</dbReference>
<dbReference type="PANTHER" id="PTHR43105">
    <property type="entry name" value="RESPIRATORY NITRATE REDUCTASE"/>
    <property type="match status" value="1"/>
</dbReference>
<dbReference type="Proteomes" id="UP001500449">
    <property type="component" value="Unassembled WGS sequence"/>
</dbReference>
<keyword evidence="1" id="KW-0004">4Fe-4S</keyword>
<dbReference type="Pfam" id="PF04879">
    <property type="entry name" value="Molybdop_Fe4S4"/>
    <property type="match status" value="1"/>
</dbReference>
<evidence type="ECO:0000256" key="1">
    <source>
        <dbReference type="ARBA" id="ARBA00022485"/>
    </source>
</evidence>
<dbReference type="SUPFAM" id="SSF50692">
    <property type="entry name" value="ADC-like"/>
    <property type="match status" value="1"/>
</dbReference>
<keyword evidence="2" id="KW-0479">Metal-binding</keyword>
<dbReference type="RefSeq" id="WP_344415692.1">
    <property type="nucleotide sequence ID" value="NZ_BAAAQK010000005.1"/>
</dbReference>
<feature type="domain" description="4Fe-4S Mo/W bis-MGD-type" evidence="6">
    <location>
        <begin position="3"/>
        <end position="59"/>
    </location>
</feature>
<reference evidence="7 8" key="1">
    <citation type="journal article" date="2019" name="Int. J. Syst. Evol. Microbiol.">
        <title>The Global Catalogue of Microorganisms (GCM) 10K type strain sequencing project: providing services to taxonomists for standard genome sequencing and annotation.</title>
        <authorList>
            <consortium name="The Broad Institute Genomics Platform"/>
            <consortium name="The Broad Institute Genome Sequencing Center for Infectious Disease"/>
            <person name="Wu L."/>
            <person name="Ma J."/>
        </authorList>
    </citation>
    <scope>NUCLEOTIDE SEQUENCE [LARGE SCALE GENOMIC DNA]</scope>
    <source>
        <strain evidence="7 8">JCM 16009</strain>
    </source>
</reference>
<dbReference type="InterPro" id="IPR006963">
    <property type="entry name" value="Mopterin_OxRdtase_4Fe-4S_dom"/>
</dbReference>
<organism evidence="7 8">
    <name type="scientific">Pseudonocardia ailaonensis</name>
    <dbReference type="NCBI Taxonomy" id="367279"/>
    <lineage>
        <taxon>Bacteria</taxon>
        <taxon>Bacillati</taxon>
        <taxon>Actinomycetota</taxon>
        <taxon>Actinomycetes</taxon>
        <taxon>Pseudonocardiales</taxon>
        <taxon>Pseudonocardiaceae</taxon>
        <taxon>Pseudonocardia</taxon>
    </lineage>
</organism>